<dbReference type="GeneID" id="111115248"/>
<dbReference type="InterPro" id="IPR004843">
    <property type="entry name" value="Calcineurin-like_PHP"/>
</dbReference>
<dbReference type="GO" id="GO:0000298">
    <property type="term" value="F:endopolyphosphatase activity"/>
    <property type="evidence" value="ECO:0007669"/>
    <property type="project" value="TreeGrafter"/>
</dbReference>
<dbReference type="OrthoDB" id="10267127at2759"/>
<evidence type="ECO:0000256" key="1">
    <source>
        <dbReference type="SAM" id="Phobius"/>
    </source>
</evidence>
<keyword evidence="1" id="KW-0472">Membrane</keyword>
<gene>
    <name evidence="4" type="primary">LOC111115248</name>
</gene>
<keyword evidence="3" id="KW-1185">Reference proteome</keyword>
<evidence type="ECO:0000259" key="2">
    <source>
        <dbReference type="Pfam" id="PF00149"/>
    </source>
</evidence>
<dbReference type="InterPro" id="IPR029052">
    <property type="entry name" value="Metallo-depent_PP-like"/>
</dbReference>
<name>A0A8B8C1T5_CRAVI</name>
<dbReference type="KEGG" id="cvn:111115248"/>
<dbReference type="GO" id="GO:0005737">
    <property type="term" value="C:cytoplasm"/>
    <property type="evidence" value="ECO:0007669"/>
    <property type="project" value="TreeGrafter"/>
</dbReference>
<reference evidence="4" key="1">
    <citation type="submission" date="2025-08" db="UniProtKB">
        <authorList>
            <consortium name="RefSeq"/>
        </authorList>
    </citation>
    <scope>IDENTIFICATION</scope>
    <source>
        <tissue evidence="4">Whole sample</tissue>
    </source>
</reference>
<dbReference type="Proteomes" id="UP000694844">
    <property type="component" value="Chromosome 9"/>
</dbReference>
<keyword evidence="1" id="KW-0812">Transmembrane</keyword>
<feature type="transmembrane region" description="Helical" evidence="1">
    <location>
        <begin position="12"/>
        <end position="35"/>
    </location>
</feature>
<evidence type="ECO:0000313" key="4">
    <source>
        <dbReference type="RefSeq" id="XP_022309618.1"/>
    </source>
</evidence>
<sequence>MPSLNSIRGRTLSCFILLIMAALLANIVSFITRLLNSDRRSSLLSVRHPSSKYKLPYPRIPHLILEDELISGRHIFIIGDVHGCLEELEELLQKAKSLRPEGQVLPLFVGDLLSKGPYPVETVRKLQQMEHFAVRGNHDEAVLKQALSLKKDPNYELPSKYAWVRNLSNEDIAYLQELPYTISIPSLNVIIVHAGLVPGISLKEQDLTNMIIMRNLEVMFDGILKPAELTDEGEAWASFWPGPEHVYFGHDARRKLQLRKHATGLDTGCVYGHELTGAFVTKESQEILINVQAKEVYKET</sequence>
<dbReference type="GO" id="GO:0006798">
    <property type="term" value="P:polyphosphate catabolic process"/>
    <property type="evidence" value="ECO:0007669"/>
    <property type="project" value="TreeGrafter"/>
</dbReference>
<dbReference type="GO" id="GO:0016791">
    <property type="term" value="F:phosphatase activity"/>
    <property type="evidence" value="ECO:0007669"/>
    <property type="project" value="TreeGrafter"/>
</dbReference>
<dbReference type="Pfam" id="PF00149">
    <property type="entry name" value="Metallophos"/>
    <property type="match status" value="1"/>
</dbReference>
<dbReference type="PANTHER" id="PTHR42850:SF4">
    <property type="entry name" value="ZINC-DEPENDENT ENDOPOLYPHOSPHATASE"/>
    <property type="match status" value="1"/>
</dbReference>
<dbReference type="InterPro" id="IPR050126">
    <property type="entry name" value="Ap4A_hydrolase"/>
</dbReference>
<dbReference type="SUPFAM" id="SSF56300">
    <property type="entry name" value="Metallo-dependent phosphatases"/>
    <property type="match status" value="1"/>
</dbReference>
<proteinExistence type="predicted"/>
<accession>A0A8B8C1T5</accession>
<dbReference type="Gene3D" id="3.60.21.10">
    <property type="match status" value="1"/>
</dbReference>
<keyword evidence="1" id="KW-1133">Transmembrane helix</keyword>
<organism evidence="3 4">
    <name type="scientific">Crassostrea virginica</name>
    <name type="common">Eastern oyster</name>
    <dbReference type="NCBI Taxonomy" id="6565"/>
    <lineage>
        <taxon>Eukaryota</taxon>
        <taxon>Metazoa</taxon>
        <taxon>Spiralia</taxon>
        <taxon>Lophotrochozoa</taxon>
        <taxon>Mollusca</taxon>
        <taxon>Bivalvia</taxon>
        <taxon>Autobranchia</taxon>
        <taxon>Pteriomorphia</taxon>
        <taxon>Ostreida</taxon>
        <taxon>Ostreoidea</taxon>
        <taxon>Ostreidae</taxon>
        <taxon>Crassostrea</taxon>
    </lineage>
</organism>
<evidence type="ECO:0000313" key="3">
    <source>
        <dbReference type="Proteomes" id="UP000694844"/>
    </source>
</evidence>
<feature type="domain" description="Calcineurin-like phosphoesterase" evidence="2">
    <location>
        <begin position="74"/>
        <end position="274"/>
    </location>
</feature>
<dbReference type="AlphaFoldDB" id="A0A8B8C1T5"/>
<dbReference type="CDD" id="cd00144">
    <property type="entry name" value="MPP_PPP_family"/>
    <property type="match status" value="1"/>
</dbReference>
<dbReference type="RefSeq" id="XP_022309618.1">
    <property type="nucleotide sequence ID" value="XM_022453910.1"/>
</dbReference>
<protein>
    <submittedName>
        <fullName evidence="4">Uncharacterized protein LOC111115248</fullName>
    </submittedName>
</protein>
<dbReference type="PANTHER" id="PTHR42850">
    <property type="entry name" value="METALLOPHOSPHOESTERASE"/>
    <property type="match status" value="1"/>
</dbReference>